<evidence type="ECO:0000313" key="3">
    <source>
        <dbReference type="Proteomes" id="UP000219573"/>
    </source>
</evidence>
<keyword evidence="1" id="KW-0472">Membrane</keyword>
<reference evidence="3" key="1">
    <citation type="submission" date="2017-09" db="EMBL/GenBank/DDBJ databases">
        <authorList>
            <person name="Varghese N."/>
            <person name="Submissions S."/>
        </authorList>
    </citation>
    <scope>NUCLEOTIDE SEQUENCE [LARGE SCALE GENOMIC DNA]</scope>
    <source>
        <strain evidence="3">MSL47</strain>
    </source>
</reference>
<dbReference type="RefSeq" id="WP_097016792.1">
    <property type="nucleotide sequence ID" value="NZ_OBDZ01000004.1"/>
</dbReference>
<accession>A0A285G1Y0</accession>
<dbReference type="AlphaFoldDB" id="A0A285G1Y0"/>
<organism evidence="2 3">
    <name type="scientific">Orenia metallireducens</name>
    <dbReference type="NCBI Taxonomy" id="1413210"/>
    <lineage>
        <taxon>Bacteria</taxon>
        <taxon>Bacillati</taxon>
        <taxon>Bacillota</taxon>
        <taxon>Clostridia</taxon>
        <taxon>Halanaerobiales</taxon>
        <taxon>Halobacteroidaceae</taxon>
        <taxon>Orenia</taxon>
    </lineage>
</organism>
<dbReference type="OrthoDB" id="2112938at2"/>
<evidence type="ECO:0000313" key="2">
    <source>
        <dbReference type="EMBL" id="SNY17525.1"/>
    </source>
</evidence>
<evidence type="ECO:0000256" key="1">
    <source>
        <dbReference type="SAM" id="Phobius"/>
    </source>
</evidence>
<dbReference type="EMBL" id="OBDZ01000004">
    <property type="protein sequence ID" value="SNY17525.1"/>
    <property type="molecule type" value="Genomic_DNA"/>
</dbReference>
<gene>
    <name evidence="2" type="ORF">SAMN06265827_104154</name>
</gene>
<protein>
    <submittedName>
        <fullName evidence="2">Uncharacterized protein</fullName>
    </submittedName>
</protein>
<feature type="transmembrane region" description="Helical" evidence="1">
    <location>
        <begin position="6"/>
        <end position="29"/>
    </location>
</feature>
<feature type="transmembrane region" description="Helical" evidence="1">
    <location>
        <begin position="120"/>
        <end position="144"/>
    </location>
</feature>
<proteinExistence type="predicted"/>
<feature type="transmembrane region" description="Helical" evidence="1">
    <location>
        <begin position="59"/>
        <end position="76"/>
    </location>
</feature>
<feature type="transmembrane region" description="Helical" evidence="1">
    <location>
        <begin position="88"/>
        <end position="108"/>
    </location>
</feature>
<sequence length="152" mass="17191">MELSITKIILVVFPDGLLTSYVGLGLIGVRTKARNHFKIATIFMIFLIVVRNILKLYGLHVILGILFLSLLFKVIVKIEWELALIASLLAYILMSLGELVLATILSYMDFDVVNFVSDGHLIRLLTFSYLSKILMLIAAIKIYWGEVDFLKV</sequence>
<name>A0A285G1Y0_9FIRM</name>
<dbReference type="Proteomes" id="UP000219573">
    <property type="component" value="Unassembled WGS sequence"/>
</dbReference>
<keyword evidence="3" id="KW-1185">Reference proteome</keyword>
<keyword evidence="1" id="KW-1133">Transmembrane helix</keyword>
<keyword evidence="1" id="KW-0812">Transmembrane</keyword>